<feature type="domain" description="HTH merR-type" evidence="2">
    <location>
        <begin position="8"/>
        <end position="66"/>
    </location>
</feature>
<organism evidence="3 4">
    <name type="scientific">Mobilicoccus caccae</name>
    <dbReference type="NCBI Taxonomy" id="1859295"/>
    <lineage>
        <taxon>Bacteria</taxon>
        <taxon>Bacillati</taxon>
        <taxon>Actinomycetota</taxon>
        <taxon>Actinomycetes</taxon>
        <taxon>Micrococcales</taxon>
        <taxon>Dermatophilaceae</taxon>
        <taxon>Mobilicoccus</taxon>
    </lineage>
</organism>
<accession>A0ABQ6IQL4</accession>
<evidence type="ECO:0000259" key="2">
    <source>
        <dbReference type="PROSITE" id="PS50937"/>
    </source>
</evidence>
<dbReference type="InterPro" id="IPR009061">
    <property type="entry name" value="DNA-bd_dom_put_sf"/>
</dbReference>
<dbReference type="SMART" id="SM00422">
    <property type="entry name" value="HTH_MERR"/>
    <property type="match status" value="1"/>
</dbReference>
<dbReference type="PROSITE" id="PS50937">
    <property type="entry name" value="HTH_MERR_2"/>
    <property type="match status" value="1"/>
</dbReference>
<dbReference type="RefSeq" id="WP_284303503.1">
    <property type="nucleotide sequence ID" value="NZ_BSUO01000001.1"/>
</dbReference>
<dbReference type="PANTHER" id="PTHR30204">
    <property type="entry name" value="REDOX-CYCLING DRUG-SENSING TRANSCRIPTIONAL ACTIVATOR SOXR"/>
    <property type="match status" value="1"/>
</dbReference>
<protein>
    <submittedName>
        <fullName evidence="3">MerR family transcriptional regulator</fullName>
    </submittedName>
</protein>
<reference evidence="4" key="1">
    <citation type="journal article" date="2019" name="Int. J. Syst. Evol. Microbiol.">
        <title>The Global Catalogue of Microorganisms (GCM) 10K type strain sequencing project: providing services to taxonomists for standard genome sequencing and annotation.</title>
        <authorList>
            <consortium name="The Broad Institute Genomics Platform"/>
            <consortium name="The Broad Institute Genome Sequencing Center for Infectious Disease"/>
            <person name="Wu L."/>
            <person name="Ma J."/>
        </authorList>
    </citation>
    <scope>NUCLEOTIDE SEQUENCE [LARGE SCALE GENOMIC DNA]</scope>
    <source>
        <strain evidence="4">NBRC 113072</strain>
    </source>
</reference>
<dbReference type="Pfam" id="PF13411">
    <property type="entry name" value="MerR_1"/>
    <property type="match status" value="1"/>
</dbReference>
<dbReference type="CDD" id="cd00592">
    <property type="entry name" value="HTH_MerR-like"/>
    <property type="match status" value="1"/>
</dbReference>
<proteinExistence type="predicted"/>
<evidence type="ECO:0000313" key="3">
    <source>
        <dbReference type="EMBL" id="GMA39630.1"/>
    </source>
</evidence>
<sequence length="216" mass="23626">MLRPDFPDVTISKIRFLEAEGLVRPERTPSGYRSFSEDDVERLRFVLTAQRDRFWPLRVIREALDARDRGLEVPDALGARTHVPDLGADEEVPAVSTLLGPDRELRLTRTELAKATGLDAATIEALLTYGLLTPDSGGHFDARALQVAHAASALAAYGLEPRHLRPFRTAADREIGLLRQVSAPARGRSDDAGRAMAAEVLHHCIALHTALVKAGL</sequence>
<dbReference type="InterPro" id="IPR047057">
    <property type="entry name" value="MerR_fam"/>
</dbReference>
<dbReference type="EMBL" id="BSUO01000001">
    <property type="protein sequence ID" value="GMA39630.1"/>
    <property type="molecule type" value="Genomic_DNA"/>
</dbReference>
<dbReference type="InterPro" id="IPR000551">
    <property type="entry name" value="MerR-type_HTH_dom"/>
</dbReference>
<dbReference type="PANTHER" id="PTHR30204:SF89">
    <property type="entry name" value="HTH MERR-TYPE DOMAIN-CONTAINING PROTEIN"/>
    <property type="match status" value="1"/>
</dbReference>
<keyword evidence="1" id="KW-0238">DNA-binding</keyword>
<dbReference type="SUPFAM" id="SSF46955">
    <property type="entry name" value="Putative DNA-binding domain"/>
    <property type="match status" value="1"/>
</dbReference>
<keyword evidence="4" id="KW-1185">Reference proteome</keyword>
<comment type="caution">
    <text evidence="3">The sequence shown here is derived from an EMBL/GenBank/DDBJ whole genome shotgun (WGS) entry which is preliminary data.</text>
</comment>
<name>A0ABQ6IQL4_9MICO</name>
<evidence type="ECO:0000256" key="1">
    <source>
        <dbReference type="ARBA" id="ARBA00023125"/>
    </source>
</evidence>
<evidence type="ECO:0000313" key="4">
    <source>
        <dbReference type="Proteomes" id="UP001157126"/>
    </source>
</evidence>
<gene>
    <name evidence="3" type="ORF">GCM10025883_16750</name>
</gene>
<dbReference type="Proteomes" id="UP001157126">
    <property type="component" value="Unassembled WGS sequence"/>
</dbReference>
<dbReference type="Gene3D" id="1.10.1660.10">
    <property type="match status" value="1"/>
</dbReference>